<dbReference type="PANTHER" id="PTHR10783:SF46">
    <property type="entry name" value="PROTEIN ERD1 HOMOLOG 2"/>
    <property type="match status" value="1"/>
</dbReference>
<feature type="transmembrane region" description="Helical" evidence="6">
    <location>
        <begin position="21"/>
        <end position="43"/>
    </location>
</feature>
<dbReference type="PROSITE" id="PS51380">
    <property type="entry name" value="EXS"/>
    <property type="match status" value="1"/>
</dbReference>
<dbReference type="GO" id="GO:0005737">
    <property type="term" value="C:cytoplasm"/>
    <property type="evidence" value="ECO:0007669"/>
    <property type="project" value="TreeGrafter"/>
</dbReference>
<dbReference type="Proteomes" id="UP000037460">
    <property type="component" value="Unassembled WGS sequence"/>
</dbReference>
<feature type="transmembrane region" description="Helical" evidence="6">
    <location>
        <begin position="346"/>
        <end position="370"/>
    </location>
</feature>
<sequence length="444" mass="49860">MSDTELSGKHALFEPSARPANLVPPLAVIGLELLLLMIFSYQTELDQSVESLLSKLFWHNATVRPPVLLVLIVIGWGVVVRVSRTSGLNIDHVLGGRCMPPANTYCAALWLLCVVLFAHLVHVVASSTPGLTWRPWLTCNVALHAALLVLGTMPAPVFFAESRFSLLRTLHESFLAPLAPVNFWHVIVADYLTSLAKAFADLQSTACITTHILSEPRGTGYTPTSVLWEQYNAHCADTYANALMLALPFWLRLMQCLKVYSVTREKKNLWNALKYSTAFPLVAAGALRKHRPSLKHDRLFILCAVVQSSYCYFWDVQMDWGLFVADRTAMCGYRLREPLLVTRKRWVYALICVFNFGLRFIWALSVFNVVPGRGRGMFLLESVEILRRTVWAIFRIEWEVVVKVYNANYVTLPLNSPVSGDLDSDSRSSTDETQTLTGGHKAED</sequence>
<dbReference type="InterPro" id="IPR004342">
    <property type="entry name" value="EXS_C"/>
</dbReference>
<comment type="caution">
    <text evidence="8">The sequence shown here is derived from an EMBL/GenBank/DDBJ whole genome shotgun (WGS) entry which is preliminary data.</text>
</comment>
<organism evidence="8 9">
    <name type="scientific">Chrysochromulina tobinii</name>
    <dbReference type="NCBI Taxonomy" id="1460289"/>
    <lineage>
        <taxon>Eukaryota</taxon>
        <taxon>Haptista</taxon>
        <taxon>Haptophyta</taxon>
        <taxon>Prymnesiophyceae</taxon>
        <taxon>Prymnesiales</taxon>
        <taxon>Chrysochromulinaceae</taxon>
        <taxon>Chrysochromulina</taxon>
    </lineage>
</organism>
<keyword evidence="4 6" id="KW-0472">Membrane</keyword>
<dbReference type="Pfam" id="PF03124">
    <property type="entry name" value="EXS"/>
    <property type="match status" value="1"/>
</dbReference>
<comment type="subcellular location">
    <subcellularLocation>
        <location evidence="1">Membrane</location>
        <topology evidence="1">Multi-pass membrane protein</topology>
    </subcellularLocation>
</comment>
<proteinExistence type="predicted"/>
<feature type="region of interest" description="Disordered" evidence="5">
    <location>
        <begin position="419"/>
        <end position="444"/>
    </location>
</feature>
<keyword evidence="3 6" id="KW-1133">Transmembrane helix</keyword>
<reference evidence="9" key="1">
    <citation type="journal article" date="2015" name="PLoS Genet.">
        <title>Genome Sequence and Transcriptome Analyses of Chrysochromulina tobin: Metabolic Tools for Enhanced Algal Fitness in the Prominent Order Prymnesiales (Haptophyceae).</title>
        <authorList>
            <person name="Hovde B.T."/>
            <person name="Deodato C.R."/>
            <person name="Hunsperger H.M."/>
            <person name="Ryken S.A."/>
            <person name="Yost W."/>
            <person name="Jha R.K."/>
            <person name="Patterson J."/>
            <person name="Monnat R.J. Jr."/>
            <person name="Barlow S.B."/>
            <person name="Starkenburg S.R."/>
            <person name="Cattolico R.A."/>
        </authorList>
    </citation>
    <scope>NUCLEOTIDE SEQUENCE</scope>
    <source>
        <strain evidence="9">CCMP291</strain>
    </source>
</reference>
<dbReference type="PANTHER" id="PTHR10783">
    <property type="entry name" value="XENOTROPIC AND POLYTROPIC RETROVIRUS RECEPTOR 1-RELATED"/>
    <property type="match status" value="1"/>
</dbReference>
<evidence type="ECO:0000256" key="1">
    <source>
        <dbReference type="ARBA" id="ARBA00004141"/>
    </source>
</evidence>
<evidence type="ECO:0000313" key="9">
    <source>
        <dbReference type="Proteomes" id="UP000037460"/>
    </source>
</evidence>
<feature type="transmembrane region" description="Helical" evidence="6">
    <location>
        <begin position="102"/>
        <end position="121"/>
    </location>
</feature>
<evidence type="ECO:0000256" key="5">
    <source>
        <dbReference type="SAM" id="MobiDB-lite"/>
    </source>
</evidence>
<keyword evidence="9" id="KW-1185">Reference proteome</keyword>
<gene>
    <name evidence="8" type="ORF">Ctob_011663</name>
</gene>
<dbReference type="EMBL" id="JWZX01002231">
    <property type="protein sequence ID" value="KOO30411.1"/>
    <property type="molecule type" value="Genomic_DNA"/>
</dbReference>
<dbReference type="GO" id="GO:0016020">
    <property type="term" value="C:membrane"/>
    <property type="evidence" value="ECO:0007669"/>
    <property type="project" value="UniProtKB-SubCell"/>
</dbReference>
<dbReference type="AlphaFoldDB" id="A0A0M0JUP9"/>
<feature type="transmembrane region" description="Helical" evidence="6">
    <location>
        <begin position="141"/>
        <end position="160"/>
    </location>
</feature>
<evidence type="ECO:0000259" key="7">
    <source>
        <dbReference type="PROSITE" id="PS51380"/>
    </source>
</evidence>
<evidence type="ECO:0000256" key="4">
    <source>
        <dbReference type="ARBA" id="ARBA00023136"/>
    </source>
</evidence>
<feature type="transmembrane region" description="Helical" evidence="6">
    <location>
        <begin position="63"/>
        <end position="82"/>
    </location>
</feature>
<evidence type="ECO:0000256" key="3">
    <source>
        <dbReference type="ARBA" id="ARBA00022989"/>
    </source>
</evidence>
<dbReference type="OrthoDB" id="2159384at2759"/>
<keyword evidence="2 6" id="KW-0812">Transmembrane</keyword>
<evidence type="ECO:0000313" key="8">
    <source>
        <dbReference type="EMBL" id="KOO30411.1"/>
    </source>
</evidence>
<evidence type="ECO:0000256" key="6">
    <source>
        <dbReference type="SAM" id="Phobius"/>
    </source>
</evidence>
<accession>A0A0M0JUP9</accession>
<feature type="domain" description="EXS" evidence="7">
    <location>
        <begin position="232"/>
        <end position="428"/>
    </location>
</feature>
<protein>
    <submittedName>
        <fullName evidence="8">Spx and exs domain-containing protein 1-like protein</fullName>
    </submittedName>
</protein>
<name>A0A0M0JUP9_9EUKA</name>
<evidence type="ECO:0000256" key="2">
    <source>
        <dbReference type="ARBA" id="ARBA00022692"/>
    </source>
</evidence>